<feature type="transmembrane region" description="Helical" evidence="1">
    <location>
        <begin position="208"/>
        <end position="234"/>
    </location>
</feature>
<proteinExistence type="predicted"/>
<evidence type="ECO:0000313" key="3">
    <source>
        <dbReference type="Proteomes" id="UP000289996"/>
    </source>
</evidence>
<name>A0A660E7X9_9LACO</name>
<dbReference type="EMBL" id="UYIG01000112">
    <property type="protein sequence ID" value="VDG28449.1"/>
    <property type="molecule type" value="Genomic_DNA"/>
</dbReference>
<protein>
    <submittedName>
        <fullName evidence="2">Uncharacterized protein</fullName>
    </submittedName>
</protein>
<feature type="transmembrane region" description="Helical" evidence="1">
    <location>
        <begin position="92"/>
        <end position="118"/>
    </location>
</feature>
<evidence type="ECO:0000256" key="1">
    <source>
        <dbReference type="SAM" id="Phobius"/>
    </source>
</evidence>
<feature type="transmembrane region" description="Helical" evidence="1">
    <location>
        <begin position="167"/>
        <end position="188"/>
    </location>
</feature>
<evidence type="ECO:0000313" key="2">
    <source>
        <dbReference type="EMBL" id="VDG28449.1"/>
    </source>
</evidence>
<keyword evidence="1" id="KW-1133">Transmembrane helix</keyword>
<organism evidence="2 3">
    <name type="scientific">Lactiplantibacillus mudanjiangensis</name>
    <dbReference type="NCBI Taxonomy" id="1296538"/>
    <lineage>
        <taxon>Bacteria</taxon>
        <taxon>Bacillati</taxon>
        <taxon>Bacillota</taxon>
        <taxon>Bacilli</taxon>
        <taxon>Lactobacillales</taxon>
        <taxon>Lactobacillaceae</taxon>
        <taxon>Lactiplantibacillus</taxon>
    </lineage>
</organism>
<accession>A0A660E7X9</accession>
<keyword evidence="1" id="KW-0812">Transmembrane</keyword>
<gene>
    <name evidence="2" type="ORF">MUDAN_MDHGFNIF_00635</name>
</gene>
<dbReference type="RefSeq" id="WP_130851752.1">
    <property type="nucleotide sequence ID" value="NZ_UYIG01000112.1"/>
</dbReference>
<sequence>MRIKSTVKLGYSTISAIIKQDWPLAVLAILFLSGFVNVHKVLPPMLNFINNSGQRLNYIMIIIPFFCFWYARNMRQLDHLVKLHLIQRRTYIAIMVVNAFVQSLLYSMLIGIAIFLMVGLRQGATILFFFLPINLRLVTIWILSLSWLLMLISIIMTCLYQFVKRATFIAIISVLMVVGDGLASYFLGQKLLVSRLPSPSTLGKFVNGGLVDFGIMIAKLIIIAIIILSAVVVCRSWPVEVEER</sequence>
<feature type="transmembrane region" description="Helical" evidence="1">
    <location>
        <begin position="54"/>
        <end position="71"/>
    </location>
</feature>
<keyword evidence="1" id="KW-0472">Membrane</keyword>
<feature type="transmembrane region" description="Helical" evidence="1">
    <location>
        <begin position="21"/>
        <end position="42"/>
    </location>
</feature>
<dbReference type="Proteomes" id="UP000289996">
    <property type="component" value="Unassembled WGS sequence"/>
</dbReference>
<dbReference type="AlphaFoldDB" id="A0A660E7X9"/>
<reference evidence="2 3" key="1">
    <citation type="submission" date="2018-11" db="EMBL/GenBank/DDBJ databases">
        <authorList>
            <person name="Wuyts S."/>
        </authorList>
    </citation>
    <scope>NUCLEOTIDE SEQUENCE [LARGE SCALE GENOMIC DNA]</scope>
    <source>
        <strain evidence="2">Lactobacillus mudanjiangensis AMBF249</strain>
    </source>
</reference>
<keyword evidence="3" id="KW-1185">Reference proteome</keyword>
<feature type="transmembrane region" description="Helical" evidence="1">
    <location>
        <begin position="138"/>
        <end position="160"/>
    </location>
</feature>